<accession>A0A085MVD7</accession>
<dbReference type="Proteomes" id="UP000030758">
    <property type="component" value="Unassembled WGS sequence"/>
</dbReference>
<gene>
    <name evidence="1" type="ORF">M514_26616</name>
</gene>
<dbReference type="AlphaFoldDB" id="A0A085MVD7"/>
<proteinExistence type="predicted"/>
<evidence type="ECO:0000313" key="1">
    <source>
        <dbReference type="EMBL" id="KFD61183.1"/>
    </source>
</evidence>
<protein>
    <submittedName>
        <fullName evidence="1">Uncharacterized protein</fullName>
    </submittedName>
</protein>
<organism evidence="1">
    <name type="scientific">Trichuris suis</name>
    <name type="common">pig whipworm</name>
    <dbReference type="NCBI Taxonomy" id="68888"/>
    <lineage>
        <taxon>Eukaryota</taxon>
        <taxon>Metazoa</taxon>
        <taxon>Ecdysozoa</taxon>
        <taxon>Nematoda</taxon>
        <taxon>Enoplea</taxon>
        <taxon>Dorylaimia</taxon>
        <taxon>Trichinellida</taxon>
        <taxon>Trichuridae</taxon>
        <taxon>Trichuris</taxon>
    </lineage>
</organism>
<sequence>MASVKNIRWLYEMIKDEEIAAQFLRERGLLPCVRVCLVCGVWGVVAWPGVATSVCVAGKCPYAQVRRSKPPTHDEVPEGCGNHVFWSRGCCSCKEAFTEGREQEVPVETGLLSQKGALCDNAAEEASKTRLNSTALPQTDTSWFTTNKNDQSSSGGLPPNPWLQRLAPAATIDVFDGDPKHWPRFVAGLKSMVHDAVSSDADRLAILSQLLSPRLREGFAGLLYSPCMY</sequence>
<dbReference type="EMBL" id="KL367632">
    <property type="protein sequence ID" value="KFD61183.1"/>
    <property type="molecule type" value="Genomic_DNA"/>
</dbReference>
<reference evidence="1" key="1">
    <citation type="journal article" date="2014" name="Nat. Genet.">
        <title>Genome and transcriptome of the porcine whipworm Trichuris suis.</title>
        <authorList>
            <person name="Jex A.R."/>
            <person name="Nejsum P."/>
            <person name="Schwarz E.M."/>
            <person name="Hu L."/>
            <person name="Young N.D."/>
            <person name="Hall R.S."/>
            <person name="Korhonen P.K."/>
            <person name="Liao S."/>
            <person name="Thamsborg S."/>
            <person name="Xia J."/>
            <person name="Xu P."/>
            <person name="Wang S."/>
            <person name="Scheerlinck J.P."/>
            <person name="Hofmann A."/>
            <person name="Sternberg P.W."/>
            <person name="Wang J."/>
            <person name="Gasser R.B."/>
        </authorList>
    </citation>
    <scope>NUCLEOTIDE SEQUENCE [LARGE SCALE GENOMIC DNA]</scope>
    <source>
        <strain evidence="1">DCEP-RM93F</strain>
    </source>
</reference>
<name>A0A085MVD7_9BILA</name>